<feature type="transmembrane region" description="Helical" evidence="1">
    <location>
        <begin position="140"/>
        <end position="162"/>
    </location>
</feature>
<dbReference type="Pfam" id="PF20684">
    <property type="entry name" value="Fung_rhodopsin"/>
    <property type="match status" value="1"/>
</dbReference>
<evidence type="ECO:0000259" key="2">
    <source>
        <dbReference type="Pfam" id="PF20684"/>
    </source>
</evidence>
<keyword evidence="4" id="KW-1185">Reference proteome</keyword>
<dbReference type="PANTHER" id="PTHR39614">
    <property type="entry name" value="INTEGRAL MEMBRANE PROTEIN"/>
    <property type="match status" value="1"/>
</dbReference>
<feature type="transmembrane region" description="Helical" evidence="1">
    <location>
        <begin position="24"/>
        <end position="47"/>
    </location>
</feature>
<dbReference type="PANTHER" id="PTHR39614:SF3">
    <property type="entry name" value="INTEGRAL MEMBRANE PROTEIN"/>
    <property type="match status" value="1"/>
</dbReference>
<feature type="domain" description="Rhodopsin" evidence="2">
    <location>
        <begin position="43"/>
        <end position="276"/>
    </location>
</feature>
<dbReference type="STRING" id="1036612.A0A1L9TYG3"/>
<reference evidence="4" key="1">
    <citation type="journal article" date="2017" name="Genome Biol.">
        <title>Comparative genomics reveals high biological diversity and specific adaptations in the industrially and medically important fungal genus Aspergillus.</title>
        <authorList>
            <person name="de Vries R.P."/>
            <person name="Riley R."/>
            <person name="Wiebenga A."/>
            <person name="Aguilar-Osorio G."/>
            <person name="Amillis S."/>
            <person name="Uchima C.A."/>
            <person name="Anderluh G."/>
            <person name="Asadollahi M."/>
            <person name="Askin M."/>
            <person name="Barry K."/>
            <person name="Battaglia E."/>
            <person name="Bayram O."/>
            <person name="Benocci T."/>
            <person name="Braus-Stromeyer S.A."/>
            <person name="Caldana C."/>
            <person name="Canovas D."/>
            <person name="Cerqueira G.C."/>
            <person name="Chen F."/>
            <person name="Chen W."/>
            <person name="Choi C."/>
            <person name="Clum A."/>
            <person name="Dos Santos R.A."/>
            <person name="Damasio A.R."/>
            <person name="Diallinas G."/>
            <person name="Emri T."/>
            <person name="Fekete E."/>
            <person name="Flipphi M."/>
            <person name="Freyberg S."/>
            <person name="Gallo A."/>
            <person name="Gournas C."/>
            <person name="Habgood R."/>
            <person name="Hainaut M."/>
            <person name="Harispe M.L."/>
            <person name="Henrissat B."/>
            <person name="Hilden K.S."/>
            <person name="Hope R."/>
            <person name="Hossain A."/>
            <person name="Karabika E."/>
            <person name="Karaffa L."/>
            <person name="Karanyi Z."/>
            <person name="Krasevec N."/>
            <person name="Kuo A."/>
            <person name="Kusch H."/>
            <person name="LaButti K."/>
            <person name="Lagendijk E.L."/>
            <person name="Lapidus A."/>
            <person name="Levasseur A."/>
            <person name="Lindquist E."/>
            <person name="Lipzen A."/>
            <person name="Logrieco A.F."/>
            <person name="MacCabe A."/>
            <person name="Maekelae M.R."/>
            <person name="Malavazi I."/>
            <person name="Melin P."/>
            <person name="Meyer V."/>
            <person name="Mielnichuk N."/>
            <person name="Miskei M."/>
            <person name="Molnar A.P."/>
            <person name="Mule G."/>
            <person name="Ngan C.Y."/>
            <person name="Orejas M."/>
            <person name="Orosz E."/>
            <person name="Ouedraogo J.P."/>
            <person name="Overkamp K.M."/>
            <person name="Park H.-S."/>
            <person name="Perrone G."/>
            <person name="Piumi F."/>
            <person name="Punt P.J."/>
            <person name="Ram A.F."/>
            <person name="Ramon A."/>
            <person name="Rauscher S."/>
            <person name="Record E."/>
            <person name="Riano-Pachon D.M."/>
            <person name="Robert V."/>
            <person name="Roehrig J."/>
            <person name="Ruller R."/>
            <person name="Salamov A."/>
            <person name="Salih N.S."/>
            <person name="Samson R.A."/>
            <person name="Sandor E."/>
            <person name="Sanguinetti M."/>
            <person name="Schuetze T."/>
            <person name="Sepcic K."/>
            <person name="Shelest E."/>
            <person name="Sherlock G."/>
            <person name="Sophianopoulou V."/>
            <person name="Squina F.M."/>
            <person name="Sun H."/>
            <person name="Susca A."/>
            <person name="Todd R.B."/>
            <person name="Tsang A."/>
            <person name="Unkles S.E."/>
            <person name="van de Wiele N."/>
            <person name="van Rossen-Uffink D."/>
            <person name="Oliveira J.V."/>
            <person name="Vesth T.C."/>
            <person name="Visser J."/>
            <person name="Yu J.-H."/>
            <person name="Zhou M."/>
            <person name="Andersen M.R."/>
            <person name="Archer D.B."/>
            <person name="Baker S.E."/>
            <person name="Benoit I."/>
            <person name="Brakhage A.A."/>
            <person name="Braus G.H."/>
            <person name="Fischer R."/>
            <person name="Frisvad J.C."/>
            <person name="Goldman G.H."/>
            <person name="Houbraken J."/>
            <person name="Oakley B."/>
            <person name="Pocsi I."/>
            <person name="Scazzocchio C."/>
            <person name="Seiboth B."/>
            <person name="vanKuyk P.A."/>
            <person name="Wortman J."/>
            <person name="Dyer P.S."/>
            <person name="Grigoriev I.V."/>
        </authorList>
    </citation>
    <scope>NUCLEOTIDE SEQUENCE [LARGE SCALE GENOMIC DNA]</scope>
    <source>
        <strain evidence="4">CBS 593.65</strain>
    </source>
</reference>
<dbReference type="InterPro" id="IPR049326">
    <property type="entry name" value="Rhodopsin_dom_fungi"/>
</dbReference>
<dbReference type="EMBL" id="KV878582">
    <property type="protein sequence ID" value="OJJ64459.1"/>
    <property type="molecule type" value="Genomic_DNA"/>
</dbReference>
<feature type="transmembrane region" description="Helical" evidence="1">
    <location>
        <begin position="59"/>
        <end position="77"/>
    </location>
</feature>
<feature type="transmembrane region" description="Helical" evidence="1">
    <location>
        <begin position="215"/>
        <end position="234"/>
    </location>
</feature>
<evidence type="ECO:0000313" key="3">
    <source>
        <dbReference type="EMBL" id="OJJ64459.1"/>
    </source>
</evidence>
<gene>
    <name evidence="3" type="ORF">ASPSYDRAFT_140541</name>
</gene>
<dbReference type="Proteomes" id="UP000184356">
    <property type="component" value="Unassembled WGS sequence"/>
</dbReference>
<feature type="transmembrane region" description="Helical" evidence="1">
    <location>
        <begin position="182"/>
        <end position="203"/>
    </location>
</feature>
<keyword evidence="1" id="KW-0472">Membrane</keyword>
<dbReference type="VEuPathDB" id="FungiDB:ASPSYDRAFT_140541"/>
<evidence type="ECO:0000313" key="4">
    <source>
        <dbReference type="Proteomes" id="UP000184356"/>
    </source>
</evidence>
<name>A0A1L9TYG3_9EURO</name>
<feature type="transmembrane region" description="Helical" evidence="1">
    <location>
        <begin position="108"/>
        <end position="128"/>
    </location>
</feature>
<dbReference type="GeneID" id="63757134"/>
<evidence type="ECO:0000256" key="1">
    <source>
        <dbReference type="SAM" id="Phobius"/>
    </source>
</evidence>
<dbReference type="OrthoDB" id="3918601at2759"/>
<accession>A0A1L9TYG3</accession>
<protein>
    <recommendedName>
        <fullName evidence="2">Rhodopsin domain-containing protein</fullName>
    </recommendedName>
</protein>
<proteinExistence type="predicted"/>
<keyword evidence="1" id="KW-0812">Transmembrane</keyword>
<sequence>MPRPNVPPGQSPPFQVVDDLHHGAWIIIATALGLVLSLASFLIRLYVRLALNPSFGHDDYVFLGAMVMAVIQASLLFEACSKGLGTSIDLLVQSKVNSVQNLLVASDVFYLIALYTTKCCVVGIYLRLTPQKLHNQASWGTLILCTLWVIPAIFILTVNCGLNRPWTTSGGQCENLLSRWQFIVALDITTELILFSLSLFLLFGLMMPLNRKLTIAFAFAFRLPTIVFAILHIYYIQKNMGSGDPTLDPVNPLIWAQVELHYALIACSVFCMRPFMTAVSTNYGTAGDSTLESSSREASKYYNKSSASKSGGSRARGARFIGNETVTSGFGGLLSTVSASGGGVKGMGTQARGVPSRGTDEIELVDQKSTGSDGSAKMIIRKDVQYTVEYDGLESPGANSHNEPGFWGQHPNCDRHCLPGL</sequence>
<dbReference type="RefSeq" id="XP_040708265.1">
    <property type="nucleotide sequence ID" value="XM_040841061.1"/>
</dbReference>
<keyword evidence="1" id="KW-1133">Transmembrane helix</keyword>
<organism evidence="3 4">
    <name type="scientific">Aspergillus sydowii CBS 593.65</name>
    <dbReference type="NCBI Taxonomy" id="1036612"/>
    <lineage>
        <taxon>Eukaryota</taxon>
        <taxon>Fungi</taxon>
        <taxon>Dikarya</taxon>
        <taxon>Ascomycota</taxon>
        <taxon>Pezizomycotina</taxon>
        <taxon>Eurotiomycetes</taxon>
        <taxon>Eurotiomycetidae</taxon>
        <taxon>Eurotiales</taxon>
        <taxon>Aspergillaceae</taxon>
        <taxon>Aspergillus</taxon>
        <taxon>Aspergillus subgen. Nidulantes</taxon>
    </lineage>
</organism>
<dbReference type="AlphaFoldDB" id="A0A1L9TYG3"/>